<dbReference type="FunFam" id="3.90.1640.10:FF:000001">
    <property type="entry name" value="Probable manganese-dependent inorganic pyrophosphatase"/>
    <property type="match status" value="1"/>
</dbReference>
<dbReference type="Gene3D" id="3.10.310.20">
    <property type="entry name" value="DHHA2 domain"/>
    <property type="match status" value="1"/>
</dbReference>
<evidence type="ECO:0000313" key="10">
    <source>
        <dbReference type="Proteomes" id="UP000295681"/>
    </source>
</evidence>
<keyword evidence="4" id="KW-0378">Hydrolase</keyword>
<evidence type="ECO:0000256" key="5">
    <source>
        <dbReference type="ARBA" id="ARBA00023211"/>
    </source>
</evidence>
<dbReference type="NCBIfam" id="NF003877">
    <property type="entry name" value="PRK05427.1"/>
    <property type="match status" value="1"/>
</dbReference>
<evidence type="ECO:0000256" key="3">
    <source>
        <dbReference type="ARBA" id="ARBA00022723"/>
    </source>
</evidence>
<organism evidence="9 10">
    <name type="scientific">Leuconostoc fallax</name>
    <dbReference type="NCBI Taxonomy" id="1251"/>
    <lineage>
        <taxon>Bacteria</taxon>
        <taxon>Bacillati</taxon>
        <taxon>Bacillota</taxon>
        <taxon>Bacilli</taxon>
        <taxon>Lactobacillales</taxon>
        <taxon>Lactobacillaceae</taxon>
        <taxon>Leuconostoc</taxon>
    </lineage>
</organism>
<dbReference type="PANTHER" id="PTHR12112">
    <property type="entry name" value="BNIP - RELATED"/>
    <property type="match status" value="1"/>
</dbReference>
<dbReference type="EC" id="3.6.1.1" evidence="2"/>
<dbReference type="AlphaFoldDB" id="A0A4R5N9A8"/>
<evidence type="ECO:0000256" key="1">
    <source>
        <dbReference type="ARBA" id="ARBA00001936"/>
    </source>
</evidence>
<dbReference type="GO" id="GO:0005737">
    <property type="term" value="C:cytoplasm"/>
    <property type="evidence" value="ECO:0007669"/>
    <property type="project" value="InterPro"/>
</dbReference>
<feature type="domain" description="DHHA2" evidence="8">
    <location>
        <begin position="182"/>
        <end position="308"/>
    </location>
</feature>
<keyword evidence="5" id="KW-0464">Manganese</keyword>
<proteinExistence type="predicted"/>
<dbReference type="InterPro" id="IPR038222">
    <property type="entry name" value="DHHA2_dom_sf"/>
</dbReference>
<comment type="cofactor">
    <cofactor evidence="1">
        <name>Mn(2+)</name>
        <dbReference type="ChEBI" id="CHEBI:29035"/>
    </cofactor>
</comment>
<dbReference type="STRING" id="907931.GCA_000165675_00780"/>
<dbReference type="Pfam" id="PF01368">
    <property type="entry name" value="DHH"/>
    <property type="match status" value="1"/>
</dbReference>
<comment type="caution">
    <text evidence="9">The sequence shown here is derived from an EMBL/GenBank/DDBJ whole genome shotgun (WGS) entry which is preliminary data.</text>
</comment>
<reference evidence="9 10" key="1">
    <citation type="journal article" date="2019" name="Appl. Microbiol. Biotechnol.">
        <title>Uncovering carbohydrate metabolism through a genotype-phenotype association study of 56 lactic acid bacteria genomes.</title>
        <authorList>
            <person name="Buron-Moles G."/>
            <person name="Chailyan A."/>
            <person name="Dolejs I."/>
            <person name="Forster J."/>
            <person name="Miks M.H."/>
        </authorList>
    </citation>
    <scope>NUCLEOTIDE SEQUENCE [LARGE SCALE GENOMIC DNA]</scope>
    <source>
        <strain evidence="9 10">ATCC 700006</strain>
    </source>
</reference>
<dbReference type="InterPro" id="IPR004097">
    <property type="entry name" value="DHHA2"/>
</dbReference>
<dbReference type="InterPro" id="IPR038763">
    <property type="entry name" value="DHH_sf"/>
</dbReference>
<evidence type="ECO:0000256" key="4">
    <source>
        <dbReference type="ARBA" id="ARBA00022801"/>
    </source>
</evidence>
<evidence type="ECO:0000256" key="6">
    <source>
        <dbReference type="ARBA" id="ARBA00032535"/>
    </source>
</evidence>
<dbReference type="EMBL" id="PUFI01000014">
    <property type="protein sequence ID" value="TDG68230.1"/>
    <property type="molecule type" value="Genomic_DNA"/>
</dbReference>
<gene>
    <name evidence="9" type="ORF">C5L23_000536</name>
</gene>
<keyword evidence="3" id="KW-0479">Metal-binding</keyword>
<dbReference type="PANTHER" id="PTHR12112:SF22">
    <property type="entry name" value="MANGANESE-DEPENDENT INORGANIC PYROPHOSPHATASE-RELATED"/>
    <property type="match status" value="1"/>
</dbReference>
<dbReference type="GO" id="GO:0004427">
    <property type="term" value="F:inorganic diphosphate phosphatase activity"/>
    <property type="evidence" value="ECO:0007669"/>
    <property type="project" value="UniProtKB-EC"/>
</dbReference>
<dbReference type="Gene3D" id="3.90.1640.10">
    <property type="entry name" value="inorganic pyrophosphatase (n-terminal core)"/>
    <property type="match status" value="1"/>
</dbReference>
<dbReference type="GO" id="GO:0046872">
    <property type="term" value="F:metal ion binding"/>
    <property type="evidence" value="ECO:0007669"/>
    <property type="project" value="UniProtKB-KW"/>
</dbReference>
<keyword evidence="10" id="KW-1185">Reference proteome</keyword>
<comment type="catalytic activity">
    <reaction evidence="7">
        <text>diphosphate + H2O = 2 phosphate + H(+)</text>
        <dbReference type="Rhea" id="RHEA:24576"/>
        <dbReference type="ChEBI" id="CHEBI:15377"/>
        <dbReference type="ChEBI" id="CHEBI:15378"/>
        <dbReference type="ChEBI" id="CHEBI:33019"/>
        <dbReference type="ChEBI" id="CHEBI:43474"/>
        <dbReference type="EC" id="3.6.1.1"/>
    </reaction>
</comment>
<sequence length="308" mass="33419">MIMVNTLVFGHKNPDTDTIASAIGASYLLNHAYGEDTEAVAQGKPNAETQFALDYFGVSPLRIITSADTENVVLVDHNEAAQSIDNLADVHVAGIYDHHKFAFSTSTPLYITAKPWGSVSTILFYEYKQNNLELPREIAGLLLSGLISDTLLLKSPTTTDFDRQALPELAKMAQVEDVNAYGLGLLKAGTDLSSRSDKELIDGDAKSFEMGGKSFRIGQVNTVDIDDVLARQAGIESEMQAERQAEGYDNFLFVITDILNSNSKAIFLGDANAEVKAAFAGDLVTNVIDLPGVVSRKKQVVPPLEKQF</sequence>
<dbReference type="Pfam" id="PF02833">
    <property type="entry name" value="DHHA2"/>
    <property type="match status" value="1"/>
</dbReference>
<dbReference type="InterPro" id="IPR001667">
    <property type="entry name" value="DDH_dom"/>
</dbReference>
<dbReference type="Proteomes" id="UP000295681">
    <property type="component" value="Unassembled WGS sequence"/>
</dbReference>
<dbReference type="SMART" id="SM01131">
    <property type="entry name" value="DHHA2"/>
    <property type="match status" value="1"/>
</dbReference>
<evidence type="ECO:0000256" key="2">
    <source>
        <dbReference type="ARBA" id="ARBA00012146"/>
    </source>
</evidence>
<evidence type="ECO:0000313" key="9">
    <source>
        <dbReference type="EMBL" id="TDG68230.1"/>
    </source>
</evidence>
<evidence type="ECO:0000259" key="8">
    <source>
        <dbReference type="SMART" id="SM01131"/>
    </source>
</evidence>
<accession>A0A4R5N9A8</accession>
<dbReference type="SUPFAM" id="SSF64182">
    <property type="entry name" value="DHH phosphoesterases"/>
    <property type="match status" value="1"/>
</dbReference>
<evidence type="ECO:0000256" key="7">
    <source>
        <dbReference type="ARBA" id="ARBA00047820"/>
    </source>
</evidence>
<name>A0A4R5N9A8_9LACO</name>
<protein>
    <recommendedName>
        <fullName evidence="2">inorganic diphosphatase</fullName>
        <ecNumber evidence="2">3.6.1.1</ecNumber>
    </recommendedName>
    <alternativeName>
        <fullName evidence="6">Pyrophosphate phospho-hydrolase</fullName>
    </alternativeName>
</protein>